<comment type="subcellular location">
    <subcellularLocation>
        <location evidence="6">Cell membrane</location>
        <topology evidence="6">Multi-pass membrane protein</topology>
    </subcellularLocation>
    <subcellularLocation>
        <location evidence="1">Membrane</location>
        <topology evidence="1">Multi-pass membrane protein</topology>
    </subcellularLocation>
</comment>
<feature type="transmembrane region" description="Helical" evidence="7">
    <location>
        <begin position="45"/>
        <end position="74"/>
    </location>
</feature>
<dbReference type="RefSeq" id="WP_012196077.1">
    <property type="nucleotide sequence ID" value="NC_009976.1"/>
</dbReference>
<feature type="transmembrane region" description="Helical" evidence="7">
    <location>
        <begin position="243"/>
        <end position="259"/>
    </location>
</feature>
<keyword evidence="9" id="KW-1185">Reference proteome</keyword>
<dbReference type="HOGENOM" id="CLU_028808_4_0_3"/>
<dbReference type="GO" id="GO:0010043">
    <property type="term" value="P:response to zinc ion"/>
    <property type="evidence" value="ECO:0007669"/>
    <property type="project" value="TreeGrafter"/>
</dbReference>
<dbReference type="AlphaFoldDB" id="A9BC94"/>
<evidence type="ECO:0000313" key="9">
    <source>
        <dbReference type="Proteomes" id="UP000000788"/>
    </source>
</evidence>
<evidence type="ECO:0000313" key="8">
    <source>
        <dbReference type="EMBL" id="ABX09456.1"/>
    </source>
</evidence>
<name>A9BC94_PROM4</name>
<organism evidence="8 9">
    <name type="scientific">Prochlorococcus marinus (strain MIT 9211)</name>
    <dbReference type="NCBI Taxonomy" id="93059"/>
    <lineage>
        <taxon>Bacteria</taxon>
        <taxon>Bacillati</taxon>
        <taxon>Cyanobacteriota</taxon>
        <taxon>Cyanophyceae</taxon>
        <taxon>Synechococcales</taxon>
        <taxon>Prochlorococcaceae</taxon>
        <taxon>Prochlorococcus</taxon>
    </lineage>
</organism>
<dbReference type="SUPFAM" id="SSF81345">
    <property type="entry name" value="ABC transporter involved in vitamin B12 uptake, BtuC"/>
    <property type="match status" value="1"/>
</dbReference>
<gene>
    <name evidence="8" type="ordered locus">P9211_15251</name>
</gene>
<dbReference type="EMBL" id="CP000878">
    <property type="protein sequence ID" value="ABX09456.1"/>
    <property type="molecule type" value="Genomic_DNA"/>
</dbReference>
<feature type="transmembrane region" description="Helical" evidence="7">
    <location>
        <begin position="171"/>
        <end position="201"/>
    </location>
</feature>
<evidence type="ECO:0000256" key="2">
    <source>
        <dbReference type="ARBA" id="ARBA00008034"/>
    </source>
</evidence>
<accession>A9BC94</accession>
<proteinExistence type="inferred from homology"/>
<dbReference type="PANTHER" id="PTHR30477:SF13">
    <property type="entry name" value="IRON TRANSPORT SYSTEM MEMBRANE PROTEIN HI_0360-RELATED"/>
    <property type="match status" value="1"/>
</dbReference>
<feature type="transmembrane region" description="Helical" evidence="7">
    <location>
        <begin position="6"/>
        <end position="33"/>
    </location>
</feature>
<dbReference type="eggNOG" id="COG1108">
    <property type="taxonomic scope" value="Bacteria"/>
</dbReference>
<dbReference type="GO" id="GO:0043190">
    <property type="term" value="C:ATP-binding cassette (ABC) transporter complex"/>
    <property type="evidence" value="ECO:0007669"/>
    <property type="project" value="InterPro"/>
</dbReference>
<dbReference type="Gene3D" id="1.10.3470.10">
    <property type="entry name" value="ABC transporter involved in vitamin B12 uptake, BtuC"/>
    <property type="match status" value="1"/>
</dbReference>
<feature type="transmembrane region" description="Helical" evidence="7">
    <location>
        <begin position="86"/>
        <end position="109"/>
    </location>
</feature>
<keyword evidence="4 7" id="KW-1133">Transmembrane helix</keyword>
<sequence length="261" mass="27251">MSLINTIWWITPLCITIFTGLLCPAMGTVLITHKRLLQVNLISHCVLPGLALAMALGVDPSIGGVISGLVGALAADNLANNKKENYAAVMNTILAGSIGLGVLLIPLLGIRIDLEAVLFGDLLTANIGDLLRTCIAFSTFICLIIFSYNQIVHTGLDPEGAVASGIKVNYLNLALGFTTALVIVSSMSAVGVILVIALLSTPTLLGLQKAPSLWVAMARSSIFGLVISVLGFVFAIIFNLSPGPLISVLCVASLVFLPSKK</sequence>
<reference evidence="8 9" key="1">
    <citation type="journal article" date="2007" name="PLoS Genet.">
        <title>Patterns and implications of gene gain and loss in the evolution of Prochlorococcus.</title>
        <authorList>
            <person name="Kettler G.C."/>
            <person name="Martiny A.C."/>
            <person name="Huang K."/>
            <person name="Zucker J."/>
            <person name="Coleman M.L."/>
            <person name="Rodrigue S."/>
            <person name="Chen F."/>
            <person name="Lapidus A."/>
            <person name="Ferriera S."/>
            <person name="Johnson J."/>
            <person name="Steglich C."/>
            <person name="Church G.M."/>
            <person name="Richardson P."/>
            <person name="Chisholm S.W."/>
        </authorList>
    </citation>
    <scope>NUCLEOTIDE SEQUENCE [LARGE SCALE GENOMIC DNA]</scope>
    <source>
        <strain evidence="9">MIT 9211</strain>
    </source>
</reference>
<dbReference type="OrthoDB" id="9788905at2"/>
<dbReference type="PANTHER" id="PTHR30477">
    <property type="entry name" value="ABC-TRANSPORTER METAL-BINDING PROTEIN"/>
    <property type="match status" value="1"/>
</dbReference>
<protein>
    <submittedName>
        <fullName evidence="8">ABC transporter component, possibly Mn transport</fullName>
    </submittedName>
</protein>
<dbReference type="GO" id="GO:0055085">
    <property type="term" value="P:transmembrane transport"/>
    <property type="evidence" value="ECO:0007669"/>
    <property type="project" value="InterPro"/>
</dbReference>
<feature type="transmembrane region" description="Helical" evidence="7">
    <location>
        <begin position="130"/>
        <end position="151"/>
    </location>
</feature>
<dbReference type="STRING" id="93059.P9211_15251"/>
<evidence type="ECO:0000256" key="7">
    <source>
        <dbReference type="SAM" id="Phobius"/>
    </source>
</evidence>
<evidence type="ECO:0000256" key="5">
    <source>
        <dbReference type="ARBA" id="ARBA00023136"/>
    </source>
</evidence>
<evidence type="ECO:0000256" key="6">
    <source>
        <dbReference type="RuleBase" id="RU003943"/>
    </source>
</evidence>
<feature type="transmembrane region" description="Helical" evidence="7">
    <location>
        <begin position="213"/>
        <end position="237"/>
    </location>
</feature>
<comment type="similarity">
    <text evidence="2 6">Belongs to the ABC-3 integral membrane protein family.</text>
</comment>
<keyword evidence="5 7" id="KW-0472">Membrane</keyword>
<dbReference type="InterPro" id="IPR037294">
    <property type="entry name" value="ABC_BtuC-like"/>
</dbReference>
<dbReference type="InterPro" id="IPR001626">
    <property type="entry name" value="ABC_TroCD"/>
</dbReference>
<evidence type="ECO:0000256" key="1">
    <source>
        <dbReference type="ARBA" id="ARBA00004141"/>
    </source>
</evidence>
<evidence type="ECO:0000256" key="3">
    <source>
        <dbReference type="ARBA" id="ARBA00022692"/>
    </source>
</evidence>
<dbReference type="Proteomes" id="UP000000788">
    <property type="component" value="Chromosome"/>
</dbReference>
<evidence type="ECO:0000256" key="4">
    <source>
        <dbReference type="ARBA" id="ARBA00022989"/>
    </source>
</evidence>
<keyword evidence="6" id="KW-0813">Transport</keyword>
<dbReference type="Pfam" id="PF00950">
    <property type="entry name" value="ABC-3"/>
    <property type="match status" value="1"/>
</dbReference>
<keyword evidence="3 6" id="KW-0812">Transmembrane</keyword>
<dbReference type="KEGG" id="pmj:P9211_15251"/>